<gene>
    <name evidence="9" type="ORF">NQ315_016965</name>
</gene>
<dbReference type="EMBL" id="JANEYG010000021">
    <property type="protein sequence ID" value="KAJ8919058.1"/>
    <property type="molecule type" value="Genomic_DNA"/>
</dbReference>
<keyword evidence="7" id="KW-0256">Endoplasmic reticulum</keyword>
<comment type="similarity">
    <text evidence="2">Belongs to the glycosyltransferase 28 family.</text>
</comment>
<reference evidence="9 10" key="1">
    <citation type="journal article" date="2023" name="Insect Mol. Biol.">
        <title>Genome sequencing provides insights into the evolution of gene families encoding plant cell wall-degrading enzymes in longhorned beetles.</title>
        <authorList>
            <person name="Shin N.R."/>
            <person name="Okamura Y."/>
            <person name="Kirsch R."/>
            <person name="Pauchet Y."/>
        </authorList>
    </citation>
    <scope>NUCLEOTIDE SEQUENCE [LARGE SCALE GENOMIC DNA]</scope>
    <source>
        <strain evidence="9">EAD_L_NR</strain>
    </source>
</reference>
<keyword evidence="5" id="KW-0328">Glycosyltransferase</keyword>
<dbReference type="InterPro" id="IPR039042">
    <property type="entry name" value="Alg13-like"/>
</dbReference>
<dbReference type="EC" id="2.4.1.141" evidence="3"/>
<keyword evidence="6" id="KW-0808">Transferase</keyword>
<organism evidence="9 10">
    <name type="scientific">Exocentrus adspersus</name>
    <dbReference type="NCBI Taxonomy" id="1586481"/>
    <lineage>
        <taxon>Eukaryota</taxon>
        <taxon>Metazoa</taxon>
        <taxon>Ecdysozoa</taxon>
        <taxon>Arthropoda</taxon>
        <taxon>Hexapoda</taxon>
        <taxon>Insecta</taxon>
        <taxon>Pterygota</taxon>
        <taxon>Neoptera</taxon>
        <taxon>Endopterygota</taxon>
        <taxon>Coleoptera</taxon>
        <taxon>Polyphaga</taxon>
        <taxon>Cucujiformia</taxon>
        <taxon>Chrysomeloidea</taxon>
        <taxon>Cerambycidae</taxon>
        <taxon>Lamiinae</taxon>
        <taxon>Acanthocinini</taxon>
        <taxon>Exocentrus</taxon>
    </lineage>
</organism>
<feature type="domain" description="Glycosyl transferase family 28 C-terminal" evidence="8">
    <location>
        <begin position="4"/>
        <end position="160"/>
    </location>
</feature>
<dbReference type="GO" id="GO:0004577">
    <property type="term" value="F:N-acetylglucosaminyldiphosphodolichol N-acetylglucosaminyltransferase activity"/>
    <property type="evidence" value="ECO:0007669"/>
    <property type="project" value="UniProtKB-EC"/>
</dbReference>
<dbReference type="Gene3D" id="3.40.50.2000">
    <property type="entry name" value="Glycogen Phosphorylase B"/>
    <property type="match status" value="1"/>
</dbReference>
<dbReference type="Proteomes" id="UP001159042">
    <property type="component" value="Unassembled WGS sequence"/>
</dbReference>
<evidence type="ECO:0000259" key="8">
    <source>
        <dbReference type="Pfam" id="PF04101"/>
    </source>
</evidence>
<dbReference type="SUPFAM" id="SSF53756">
    <property type="entry name" value="UDP-Glycosyltransferase/glycogen phosphorylase"/>
    <property type="match status" value="1"/>
</dbReference>
<evidence type="ECO:0000256" key="7">
    <source>
        <dbReference type="ARBA" id="ARBA00022824"/>
    </source>
</evidence>
<evidence type="ECO:0000256" key="2">
    <source>
        <dbReference type="ARBA" id="ARBA00006962"/>
    </source>
</evidence>
<proteinExistence type="inferred from homology"/>
<evidence type="ECO:0000256" key="1">
    <source>
        <dbReference type="ARBA" id="ARBA00004240"/>
    </source>
</evidence>
<evidence type="ECO:0000313" key="10">
    <source>
        <dbReference type="Proteomes" id="UP001159042"/>
    </source>
</evidence>
<protein>
    <recommendedName>
        <fullName evidence="4">UDP-N-acetylglucosamine transferase subunit ALG13</fullName>
        <ecNumber evidence="3">2.4.1.141</ecNumber>
    </recommendedName>
</protein>
<comment type="subcellular location">
    <subcellularLocation>
        <location evidence="1">Endoplasmic reticulum</location>
    </subcellularLocation>
</comment>
<dbReference type="InterPro" id="IPR007235">
    <property type="entry name" value="Glyco_trans_28_C"/>
</dbReference>
<dbReference type="PANTHER" id="PTHR12867">
    <property type="entry name" value="GLYCOSYL TRANSFERASE-RELATED"/>
    <property type="match status" value="1"/>
</dbReference>
<dbReference type="GO" id="GO:0006488">
    <property type="term" value="P:dolichol-linked oligosaccharide biosynthetic process"/>
    <property type="evidence" value="ECO:0007669"/>
    <property type="project" value="InterPro"/>
</dbReference>
<accession>A0AAV8VXR2</accession>
<evidence type="ECO:0000256" key="6">
    <source>
        <dbReference type="ARBA" id="ARBA00022679"/>
    </source>
</evidence>
<evidence type="ECO:0000256" key="5">
    <source>
        <dbReference type="ARBA" id="ARBA00022676"/>
    </source>
</evidence>
<evidence type="ECO:0000313" key="9">
    <source>
        <dbReference type="EMBL" id="KAJ8919058.1"/>
    </source>
</evidence>
<dbReference type="GO" id="GO:0005783">
    <property type="term" value="C:endoplasmic reticulum"/>
    <property type="evidence" value="ECO:0007669"/>
    <property type="project" value="UniProtKB-SubCell"/>
</dbReference>
<dbReference type="Pfam" id="PF04101">
    <property type="entry name" value="Glyco_tran_28_C"/>
    <property type="match status" value="1"/>
</dbReference>
<evidence type="ECO:0000256" key="4">
    <source>
        <dbReference type="ARBA" id="ARBA00017468"/>
    </source>
</evidence>
<dbReference type="PANTHER" id="PTHR12867:SF6">
    <property type="entry name" value="N-ACETYLGLUCOSAMINYLDIPHOSPHODOLICHOL N-ACETYLGLUCOSAMINYLTRANSFERASE"/>
    <property type="match status" value="1"/>
</dbReference>
<dbReference type="AlphaFoldDB" id="A0AAV8VXR2"/>
<name>A0AAV8VXR2_9CUCU</name>
<evidence type="ECO:0000256" key="3">
    <source>
        <dbReference type="ARBA" id="ARBA00012614"/>
    </source>
</evidence>
<comment type="caution">
    <text evidence="9">The sequence shown here is derived from an EMBL/GenBank/DDBJ whole genome shotgun (WGS) entry which is preliminary data.</text>
</comment>
<keyword evidence="10" id="KW-1185">Reference proteome</keyword>
<sequence length="182" mass="20690">MKRIFVTVGTTKFPKLVNAITTEQVIQTLLSLGYNFVQIQTGRDFSKVEFDSVVSPPPEIKLEANSTIVTVNDKLTIKYDTYFENFEKEVEESDLVISHAGAGSCLEVLHKRKPLIVVINEDLMDNHQSELAEQLQKDGYVYCSTCSTLKEVLKKDLSKLRPYPKPDDSLFPRYLDKCMGFT</sequence>